<dbReference type="RefSeq" id="WP_164512443.1">
    <property type="nucleotide sequence ID" value="NZ_AP019307.1"/>
</dbReference>
<evidence type="ECO:0000256" key="4">
    <source>
        <dbReference type="PIRSR" id="PIRSR613078-2"/>
    </source>
</evidence>
<feature type="active site" description="Tele-phosphohistidine intermediate" evidence="3">
    <location>
        <position position="10"/>
    </location>
</feature>
<dbReference type="PANTHER" id="PTHR48100">
    <property type="entry name" value="BROAD-SPECIFICITY PHOSPHATASE YOR283W-RELATED"/>
    <property type="match status" value="1"/>
</dbReference>
<keyword evidence="6" id="KW-1185">Reference proteome</keyword>
<keyword evidence="1" id="KW-0324">Glycolysis</keyword>
<sequence>MEKPVYLVRHGQSEWNLLRLTQGQTMHPRLTELGRAQAHAAADLILEDLAGRACPRIVSSDLVRAAETAEIIAGLLECPVTFDKRLREHALGALEGQPYEEGWSMADHPDWLDPHVRVGGGETVQEVYDRVGSLLAETTGPVVLVSHGDTIRAAYAWLRGLPVTEGSGVHITNGAVLRADRLRWLAPPT</sequence>
<organism evidence="5 6">
    <name type="scientific">Nocardioides baekrokdamisoli</name>
    <dbReference type="NCBI Taxonomy" id="1804624"/>
    <lineage>
        <taxon>Bacteria</taxon>
        <taxon>Bacillati</taxon>
        <taxon>Actinomycetota</taxon>
        <taxon>Actinomycetes</taxon>
        <taxon>Propionibacteriales</taxon>
        <taxon>Nocardioidaceae</taxon>
        <taxon>Nocardioides</taxon>
    </lineage>
</organism>
<dbReference type="InterPro" id="IPR013078">
    <property type="entry name" value="His_Pase_superF_clade-1"/>
</dbReference>
<evidence type="ECO:0000313" key="5">
    <source>
        <dbReference type="EMBL" id="BBH16197.1"/>
    </source>
</evidence>
<feature type="active site" description="Proton donor/acceptor" evidence="3">
    <location>
        <position position="88"/>
    </location>
</feature>
<dbReference type="Gene3D" id="3.40.50.1240">
    <property type="entry name" value="Phosphoglycerate mutase-like"/>
    <property type="match status" value="1"/>
</dbReference>
<evidence type="ECO:0000313" key="6">
    <source>
        <dbReference type="Proteomes" id="UP000271573"/>
    </source>
</evidence>
<dbReference type="PROSITE" id="PS00175">
    <property type="entry name" value="PG_MUTASE"/>
    <property type="match status" value="1"/>
</dbReference>
<dbReference type="PIRSF" id="PIRSF000709">
    <property type="entry name" value="6PFK_2-Ptase"/>
    <property type="match status" value="1"/>
</dbReference>
<evidence type="ECO:0000256" key="1">
    <source>
        <dbReference type="ARBA" id="ARBA00023152"/>
    </source>
</evidence>
<keyword evidence="2" id="KW-0413">Isomerase</keyword>
<dbReference type="GO" id="GO:0005737">
    <property type="term" value="C:cytoplasm"/>
    <property type="evidence" value="ECO:0007669"/>
    <property type="project" value="TreeGrafter"/>
</dbReference>
<dbReference type="InterPro" id="IPR050275">
    <property type="entry name" value="PGM_Phosphatase"/>
</dbReference>
<dbReference type="GO" id="GO:0016791">
    <property type="term" value="F:phosphatase activity"/>
    <property type="evidence" value="ECO:0007669"/>
    <property type="project" value="TreeGrafter"/>
</dbReference>
<dbReference type="KEGG" id="nbe:Back2_04840"/>
<reference evidence="5 6" key="1">
    <citation type="submission" date="2018-11" db="EMBL/GenBank/DDBJ databases">
        <title>Complete genome sequence of Nocardioides baekrokdamisoli strain KCTC 39748.</title>
        <authorList>
            <person name="Kang S.W."/>
            <person name="Lee K.C."/>
            <person name="Kim K.K."/>
            <person name="Kim J.S."/>
            <person name="Kim D.S."/>
            <person name="Ko S.H."/>
            <person name="Yang S.H."/>
            <person name="Shin Y.K."/>
            <person name="Lee J.S."/>
        </authorList>
    </citation>
    <scope>NUCLEOTIDE SEQUENCE [LARGE SCALE GENOMIC DNA]</scope>
    <source>
        <strain evidence="5 6">KCTC 39748</strain>
    </source>
</reference>
<dbReference type="CDD" id="cd07067">
    <property type="entry name" value="HP_PGM_like"/>
    <property type="match status" value="1"/>
</dbReference>
<dbReference type="SUPFAM" id="SSF53254">
    <property type="entry name" value="Phosphoglycerate mutase-like"/>
    <property type="match status" value="1"/>
</dbReference>
<dbReference type="Pfam" id="PF00300">
    <property type="entry name" value="His_Phos_1"/>
    <property type="match status" value="1"/>
</dbReference>
<dbReference type="AlphaFoldDB" id="A0A3G9IBH7"/>
<dbReference type="PANTHER" id="PTHR48100:SF1">
    <property type="entry name" value="HISTIDINE PHOSPHATASE FAMILY PROTEIN-RELATED"/>
    <property type="match status" value="1"/>
</dbReference>
<accession>A0A3G9IBH7</accession>
<name>A0A3G9IBH7_9ACTN</name>
<dbReference type="SMART" id="SM00855">
    <property type="entry name" value="PGAM"/>
    <property type="match status" value="1"/>
</dbReference>
<evidence type="ECO:0000256" key="2">
    <source>
        <dbReference type="ARBA" id="ARBA00023235"/>
    </source>
</evidence>
<protein>
    <submittedName>
        <fullName evidence="5">Putative phosphoglycerate mutase GpmB</fullName>
    </submittedName>
</protein>
<dbReference type="Proteomes" id="UP000271573">
    <property type="component" value="Chromosome"/>
</dbReference>
<dbReference type="InterPro" id="IPR001345">
    <property type="entry name" value="PG/BPGM_mutase_AS"/>
</dbReference>
<dbReference type="InterPro" id="IPR029033">
    <property type="entry name" value="His_PPase_superfam"/>
</dbReference>
<gene>
    <name evidence="5" type="primary">gpmB</name>
    <name evidence="5" type="ORF">Back2_04840</name>
</gene>
<proteinExistence type="predicted"/>
<dbReference type="EMBL" id="AP019307">
    <property type="protein sequence ID" value="BBH16197.1"/>
    <property type="molecule type" value="Genomic_DNA"/>
</dbReference>
<feature type="binding site" evidence="4">
    <location>
        <position position="64"/>
    </location>
    <ligand>
        <name>substrate</name>
    </ligand>
</feature>
<evidence type="ECO:0000256" key="3">
    <source>
        <dbReference type="PIRSR" id="PIRSR613078-1"/>
    </source>
</evidence>
<feature type="binding site" evidence="4">
    <location>
        <begin position="9"/>
        <end position="16"/>
    </location>
    <ligand>
        <name>substrate</name>
    </ligand>
</feature>